<evidence type="ECO:0000313" key="3">
    <source>
        <dbReference type="Proteomes" id="UP001055048"/>
    </source>
</evidence>
<dbReference type="GO" id="GO:0016747">
    <property type="term" value="F:acyltransferase activity, transferring groups other than amino-acyl groups"/>
    <property type="evidence" value="ECO:0007669"/>
    <property type="project" value="InterPro"/>
</dbReference>
<protein>
    <recommendedName>
        <fullName evidence="1">N-acetyltransferase domain-containing protein</fullName>
    </recommendedName>
</protein>
<dbReference type="InterPro" id="IPR029063">
    <property type="entry name" value="SAM-dependent_MTases_sf"/>
</dbReference>
<proteinExistence type="predicted"/>
<evidence type="ECO:0000313" key="2">
    <source>
        <dbReference type="EMBL" id="GKH15677.1"/>
    </source>
</evidence>
<accession>A0AA37JWN9</accession>
<dbReference type="Pfam" id="PF13673">
    <property type="entry name" value="Acetyltransf_10"/>
    <property type="match status" value="1"/>
</dbReference>
<dbReference type="CDD" id="cd04301">
    <property type="entry name" value="NAT_SF"/>
    <property type="match status" value="1"/>
</dbReference>
<dbReference type="Gene3D" id="3.40.630.30">
    <property type="match status" value="1"/>
</dbReference>
<dbReference type="SUPFAM" id="SSF55729">
    <property type="entry name" value="Acyl-CoA N-acyltransferases (Nat)"/>
    <property type="match status" value="1"/>
</dbReference>
<dbReference type="SUPFAM" id="SSF53335">
    <property type="entry name" value="S-adenosyl-L-methionine-dependent methyltransferases"/>
    <property type="match status" value="1"/>
</dbReference>
<organism evidence="2 3">
    <name type="scientific">Bacteroides uniformis</name>
    <dbReference type="NCBI Taxonomy" id="820"/>
    <lineage>
        <taxon>Bacteria</taxon>
        <taxon>Pseudomonadati</taxon>
        <taxon>Bacteroidota</taxon>
        <taxon>Bacteroidia</taxon>
        <taxon>Bacteroidales</taxon>
        <taxon>Bacteroidaceae</taxon>
        <taxon>Bacteroides</taxon>
    </lineage>
</organism>
<gene>
    <name evidence="2" type="ORF">CE91St12_38870</name>
</gene>
<dbReference type="InterPro" id="IPR041698">
    <property type="entry name" value="Methyltransf_25"/>
</dbReference>
<dbReference type="InterPro" id="IPR016181">
    <property type="entry name" value="Acyl_CoA_acyltransferase"/>
</dbReference>
<dbReference type="Gene3D" id="2.20.25.110">
    <property type="entry name" value="S-adenosyl-L-methionine-dependent methyltransferases"/>
    <property type="match status" value="1"/>
</dbReference>
<evidence type="ECO:0000259" key="1">
    <source>
        <dbReference type="PROSITE" id="PS51186"/>
    </source>
</evidence>
<dbReference type="EMBL" id="BQNL01000001">
    <property type="protein sequence ID" value="GKH15677.1"/>
    <property type="molecule type" value="Genomic_DNA"/>
</dbReference>
<dbReference type="AlphaFoldDB" id="A0AA37JWN9"/>
<dbReference type="Proteomes" id="UP001055048">
    <property type="component" value="Unassembled WGS sequence"/>
</dbReference>
<dbReference type="PANTHER" id="PTHR43451">
    <property type="entry name" value="ACETYLTRANSFERASE (GNAT) FAMILY PROTEIN"/>
    <property type="match status" value="1"/>
</dbReference>
<dbReference type="Pfam" id="PF13649">
    <property type="entry name" value="Methyltransf_25"/>
    <property type="match status" value="1"/>
</dbReference>
<name>A0AA37JWN9_BACUN</name>
<dbReference type="PANTHER" id="PTHR43451:SF1">
    <property type="entry name" value="ACETYLTRANSFERASE"/>
    <property type="match status" value="1"/>
</dbReference>
<dbReference type="InterPro" id="IPR052564">
    <property type="entry name" value="N-acetyltrans/Recomb-assoc"/>
</dbReference>
<reference evidence="2" key="1">
    <citation type="submission" date="2022-01" db="EMBL/GenBank/DDBJ databases">
        <title>Novel bile acid biosynthetic pathways are enriched in the microbiome of centenarians.</title>
        <authorList>
            <person name="Sato Y."/>
            <person name="Atarashi K."/>
            <person name="Plichta R.D."/>
            <person name="Arai Y."/>
            <person name="Sasajima S."/>
            <person name="Kearney M.S."/>
            <person name="Suda W."/>
            <person name="Takeshita K."/>
            <person name="Sasaki T."/>
            <person name="Okamoto S."/>
            <person name="Skelly N.A."/>
            <person name="Okamura Y."/>
            <person name="Vlamakis H."/>
            <person name="Li Y."/>
            <person name="Tanoue T."/>
            <person name="Takei H."/>
            <person name="Nittono H."/>
            <person name="Narushima S."/>
            <person name="Irie J."/>
            <person name="Itoh H."/>
            <person name="Moriya K."/>
            <person name="Sugiura Y."/>
            <person name="Suematsu M."/>
            <person name="Moritoki N."/>
            <person name="Shibata S."/>
            <person name="Littman R.D."/>
            <person name="Fischbach A.M."/>
            <person name="Uwamino Y."/>
            <person name="Inoue T."/>
            <person name="Honda A."/>
            <person name="Hattori M."/>
            <person name="Murai T."/>
            <person name="Xavier J.R."/>
            <person name="Hirose N."/>
            <person name="Honda K."/>
        </authorList>
    </citation>
    <scope>NUCLEOTIDE SEQUENCE</scope>
    <source>
        <strain evidence="2">CE91-St12</strain>
    </source>
</reference>
<feature type="domain" description="N-acetyltransferase" evidence="1">
    <location>
        <begin position="258"/>
        <end position="412"/>
    </location>
</feature>
<dbReference type="CDD" id="cd02440">
    <property type="entry name" value="AdoMet_MTases"/>
    <property type="match status" value="1"/>
</dbReference>
<dbReference type="InterPro" id="IPR000182">
    <property type="entry name" value="GNAT_dom"/>
</dbReference>
<sequence>MKTDYKVGDLVYDADIYDGLNTSLSDLEFYKRWLPQNKDAKILELCCGTGRLTIPITKDGYNISGVDYTASMLERAKEKASQAGLKINFIEADIRTLNLQEKFDLIFLPFNSIHHLYKNEDLFEVLKVIRNHLKEKGLFLLDCFNPNIRYIVEKEKEQQVIAEYTTNDRRKVLIEQSMHYENATQINRIKWHYFIDNEFHSIQNMDMRLFFPQELDSYFNQTRFNIIHKFGDFTGEVFNNDSEKQIYILALKNMNTDFTIRIVQQSDALELMSLFQETVLHINKRDYSEAEVADWASCGKDLLHIKEMIKTHYFIVATNQQSQIVGFSSITHQGYLHSMFVHKDFQGKGIATILLNEIERYAIATRIMRITSEVSLTARPFFEKRGYIVEVEQKRKANQLYLTNFWMAKRLAE</sequence>
<comment type="caution">
    <text evidence="2">The sequence shown here is derived from an EMBL/GenBank/DDBJ whole genome shotgun (WGS) entry which is preliminary data.</text>
</comment>
<dbReference type="Gene3D" id="3.40.50.150">
    <property type="entry name" value="Vaccinia Virus protein VP39"/>
    <property type="match status" value="1"/>
</dbReference>
<dbReference type="PROSITE" id="PS51186">
    <property type="entry name" value="GNAT"/>
    <property type="match status" value="1"/>
</dbReference>